<evidence type="ECO:0000313" key="9">
    <source>
        <dbReference type="Proteomes" id="UP000317178"/>
    </source>
</evidence>
<dbReference type="PANTHER" id="PTHR43066">
    <property type="entry name" value="RHOMBOID-RELATED PROTEIN"/>
    <property type="match status" value="1"/>
</dbReference>
<dbReference type="SUPFAM" id="SSF144091">
    <property type="entry name" value="Rhomboid-like"/>
    <property type="match status" value="1"/>
</dbReference>
<evidence type="ECO:0000256" key="1">
    <source>
        <dbReference type="ARBA" id="ARBA00004141"/>
    </source>
</evidence>
<accession>A0A518CPC9</accession>
<keyword evidence="3 6" id="KW-1133">Transmembrane helix</keyword>
<dbReference type="AlphaFoldDB" id="A0A518CPC9"/>
<dbReference type="EC" id="3.4.21.105" evidence="8"/>
<keyword evidence="4 6" id="KW-0472">Membrane</keyword>
<dbReference type="PROSITE" id="PS50005">
    <property type="entry name" value="TPR"/>
    <property type="match status" value="2"/>
</dbReference>
<dbReference type="GO" id="GO:0004252">
    <property type="term" value="F:serine-type endopeptidase activity"/>
    <property type="evidence" value="ECO:0007669"/>
    <property type="project" value="InterPro"/>
</dbReference>
<feature type="repeat" description="TPR" evidence="5">
    <location>
        <begin position="236"/>
        <end position="269"/>
    </location>
</feature>
<dbReference type="InterPro" id="IPR011990">
    <property type="entry name" value="TPR-like_helical_dom_sf"/>
</dbReference>
<name>A0A518CPC9_9PLAN</name>
<dbReference type="Pfam" id="PF13414">
    <property type="entry name" value="TPR_11"/>
    <property type="match status" value="1"/>
</dbReference>
<evidence type="ECO:0000313" key="8">
    <source>
        <dbReference type="EMBL" id="QDU81078.1"/>
    </source>
</evidence>
<dbReference type="SUPFAM" id="SSF48452">
    <property type="entry name" value="TPR-like"/>
    <property type="match status" value="1"/>
</dbReference>
<evidence type="ECO:0000256" key="4">
    <source>
        <dbReference type="ARBA" id="ARBA00023136"/>
    </source>
</evidence>
<protein>
    <submittedName>
        <fullName evidence="8">Rhomboid protease GlpG</fullName>
        <ecNumber evidence="8">3.4.21.105</ecNumber>
    </submittedName>
</protein>
<organism evidence="8 9">
    <name type="scientific">Polystyrenella longa</name>
    <dbReference type="NCBI Taxonomy" id="2528007"/>
    <lineage>
        <taxon>Bacteria</taxon>
        <taxon>Pseudomonadati</taxon>
        <taxon>Planctomycetota</taxon>
        <taxon>Planctomycetia</taxon>
        <taxon>Planctomycetales</taxon>
        <taxon>Planctomycetaceae</taxon>
        <taxon>Polystyrenella</taxon>
    </lineage>
</organism>
<keyword evidence="9" id="KW-1185">Reference proteome</keyword>
<proteinExistence type="predicted"/>
<dbReference type="PANTHER" id="PTHR43066:SF11">
    <property type="entry name" value="PEPTIDASE S54 RHOMBOID DOMAIN-CONTAINING PROTEIN"/>
    <property type="match status" value="1"/>
</dbReference>
<feature type="transmembrane region" description="Helical" evidence="6">
    <location>
        <begin position="70"/>
        <end position="95"/>
    </location>
</feature>
<dbReference type="InterPro" id="IPR035952">
    <property type="entry name" value="Rhomboid-like_sf"/>
</dbReference>
<dbReference type="SMART" id="SM00028">
    <property type="entry name" value="TPR"/>
    <property type="match status" value="2"/>
</dbReference>
<evidence type="ECO:0000256" key="6">
    <source>
        <dbReference type="SAM" id="Phobius"/>
    </source>
</evidence>
<keyword evidence="8" id="KW-0645">Protease</keyword>
<dbReference type="InterPro" id="IPR019734">
    <property type="entry name" value="TPR_rpt"/>
</dbReference>
<reference evidence="8 9" key="1">
    <citation type="submission" date="2019-02" db="EMBL/GenBank/DDBJ databases">
        <title>Deep-cultivation of Planctomycetes and their phenomic and genomic characterization uncovers novel biology.</title>
        <authorList>
            <person name="Wiegand S."/>
            <person name="Jogler M."/>
            <person name="Boedeker C."/>
            <person name="Pinto D."/>
            <person name="Vollmers J."/>
            <person name="Rivas-Marin E."/>
            <person name="Kohn T."/>
            <person name="Peeters S.H."/>
            <person name="Heuer A."/>
            <person name="Rast P."/>
            <person name="Oberbeckmann S."/>
            <person name="Bunk B."/>
            <person name="Jeske O."/>
            <person name="Meyerdierks A."/>
            <person name="Storesund J.E."/>
            <person name="Kallscheuer N."/>
            <person name="Luecker S."/>
            <person name="Lage O.M."/>
            <person name="Pohl T."/>
            <person name="Merkel B.J."/>
            <person name="Hornburger P."/>
            <person name="Mueller R.-W."/>
            <person name="Bruemmer F."/>
            <person name="Labrenz M."/>
            <person name="Spormann A.M."/>
            <person name="Op den Camp H."/>
            <person name="Overmann J."/>
            <person name="Amann R."/>
            <person name="Jetten M.S.M."/>
            <person name="Mascher T."/>
            <person name="Medema M.H."/>
            <person name="Devos D.P."/>
            <person name="Kaster A.-K."/>
            <person name="Ovreas L."/>
            <person name="Rohde M."/>
            <person name="Galperin M.Y."/>
            <person name="Jogler C."/>
        </authorList>
    </citation>
    <scope>NUCLEOTIDE SEQUENCE [LARGE SCALE GENOMIC DNA]</scope>
    <source>
        <strain evidence="8 9">Pla110</strain>
    </source>
</reference>
<feature type="transmembrane region" description="Helical" evidence="6">
    <location>
        <begin position="214"/>
        <end position="231"/>
    </location>
</feature>
<evidence type="ECO:0000256" key="2">
    <source>
        <dbReference type="ARBA" id="ARBA00022692"/>
    </source>
</evidence>
<dbReference type="Gene3D" id="1.20.1540.10">
    <property type="entry name" value="Rhomboid-like"/>
    <property type="match status" value="1"/>
</dbReference>
<feature type="transmembrane region" description="Helical" evidence="6">
    <location>
        <begin position="189"/>
        <end position="207"/>
    </location>
</feature>
<dbReference type="GO" id="GO:0006508">
    <property type="term" value="P:proteolysis"/>
    <property type="evidence" value="ECO:0007669"/>
    <property type="project" value="UniProtKB-KW"/>
</dbReference>
<evidence type="ECO:0000256" key="3">
    <source>
        <dbReference type="ARBA" id="ARBA00022989"/>
    </source>
</evidence>
<dbReference type="KEGG" id="plon:Pla110_28150"/>
<keyword evidence="8" id="KW-0378">Hydrolase</keyword>
<evidence type="ECO:0000259" key="7">
    <source>
        <dbReference type="Pfam" id="PF01694"/>
    </source>
</evidence>
<keyword evidence="2 6" id="KW-0812">Transmembrane</keyword>
<sequence length="309" mass="34909">MNSQQTPSSESATMETATEDKKKRPWVTALACAICSLCFFSLFPKTEMEKWQALVDAGLLSMNVFWNGEFWVLITSTFIHFALWHFAFNIYWLWVLGSRMELVIGSLPFLGFYLAAAWISTSLQMTGSGETGIGFSGVGYAMFGFMWPTRHHYPTFKEVLTPSIIRLFVSFMIGCIFVTYLNLYNIGNVAHVSGFLFGGAIAGFFVLKFKRSLQLTGIIALGLFSMVPLFWRTINASSMKSEAYQAHVAEDYERAIECYSELIELEPDNAWAHINRSDAYLALGQYEKAEADSEQAHKIDPDIEETLQQ</sequence>
<feature type="transmembrane region" description="Helical" evidence="6">
    <location>
        <begin position="159"/>
        <end position="183"/>
    </location>
</feature>
<dbReference type="InterPro" id="IPR022764">
    <property type="entry name" value="Peptidase_S54_rhomboid_dom"/>
</dbReference>
<feature type="repeat" description="TPR" evidence="5">
    <location>
        <begin position="270"/>
        <end position="303"/>
    </location>
</feature>
<feature type="transmembrane region" description="Helical" evidence="6">
    <location>
        <begin position="131"/>
        <end position="147"/>
    </location>
</feature>
<dbReference type="OrthoDB" id="9813074at2"/>
<dbReference type="EMBL" id="CP036281">
    <property type="protein sequence ID" value="QDU81078.1"/>
    <property type="molecule type" value="Genomic_DNA"/>
</dbReference>
<evidence type="ECO:0000256" key="5">
    <source>
        <dbReference type="PROSITE-ProRule" id="PRU00339"/>
    </source>
</evidence>
<feature type="transmembrane region" description="Helical" evidence="6">
    <location>
        <begin position="26"/>
        <end position="43"/>
    </location>
</feature>
<feature type="transmembrane region" description="Helical" evidence="6">
    <location>
        <begin position="102"/>
        <end position="119"/>
    </location>
</feature>
<comment type="subcellular location">
    <subcellularLocation>
        <location evidence="1">Membrane</location>
        <topology evidence="1">Multi-pass membrane protein</topology>
    </subcellularLocation>
</comment>
<dbReference type="Gene3D" id="1.25.40.10">
    <property type="entry name" value="Tetratricopeptide repeat domain"/>
    <property type="match status" value="1"/>
</dbReference>
<feature type="domain" description="Peptidase S54 rhomboid" evidence="7">
    <location>
        <begin position="68"/>
        <end position="204"/>
    </location>
</feature>
<dbReference type="Proteomes" id="UP000317178">
    <property type="component" value="Chromosome"/>
</dbReference>
<dbReference type="GO" id="GO:0016020">
    <property type="term" value="C:membrane"/>
    <property type="evidence" value="ECO:0007669"/>
    <property type="project" value="UniProtKB-SubCell"/>
</dbReference>
<dbReference type="Pfam" id="PF01694">
    <property type="entry name" value="Rhomboid"/>
    <property type="match status" value="1"/>
</dbReference>
<keyword evidence="5" id="KW-0802">TPR repeat</keyword>
<gene>
    <name evidence="8" type="primary">glpG_3</name>
    <name evidence="8" type="ORF">Pla110_28150</name>
</gene>